<dbReference type="EMBL" id="JYJG01000016">
    <property type="protein sequence ID" value="KJK52290.1"/>
    <property type="molecule type" value="Genomic_DNA"/>
</dbReference>
<dbReference type="PANTHER" id="PTHR30349:SF64">
    <property type="entry name" value="PROPHAGE INTEGRASE INTD-RELATED"/>
    <property type="match status" value="1"/>
</dbReference>
<reference evidence="6 7" key="1">
    <citation type="submission" date="2015-02" db="EMBL/GenBank/DDBJ databases">
        <authorList>
            <person name="Ju K.-S."/>
            <person name="Doroghazi J.R."/>
            <person name="Metcalf W."/>
        </authorList>
    </citation>
    <scope>NUCLEOTIDE SEQUENCE [LARGE SCALE GENOMIC DNA]</scope>
    <source>
        <strain evidence="6 7">NRRL B-16140</strain>
    </source>
</reference>
<dbReference type="AlphaFoldDB" id="A0A0F0H9U1"/>
<keyword evidence="3" id="KW-0233">DNA recombination</keyword>
<evidence type="ECO:0000259" key="5">
    <source>
        <dbReference type="PROSITE" id="PS51898"/>
    </source>
</evidence>
<dbReference type="OrthoDB" id="1822491at2"/>
<dbReference type="InterPro" id="IPR050090">
    <property type="entry name" value="Tyrosine_recombinase_XerCD"/>
</dbReference>
<dbReference type="PATRIC" id="fig|68170.10.peg.4867"/>
<dbReference type="Gene3D" id="1.10.443.10">
    <property type="entry name" value="Intergrase catalytic core"/>
    <property type="match status" value="1"/>
</dbReference>
<dbReference type="InterPro" id="IPR013762">
    <property type="entry name" value="Integrase-like_cat_sf"/>
</dbReference>
<accession>A0A0F0H9U1</accession>
<dbReference type="InterPro" id="IPR010998">
    <property type="entry name" value="Integrase_recombinase_N"/>
</dbReference>
<protein>
    <recommendedName>
        <fullName evidence="5">Tyr recombinase domain-containing protein</fullName>
    </recommendedName>
</protein>
<evidence type="ECO:0000313" key="6">
    <source>
        <dbReference type="EMBL" id="KJK52290.1"/>
    </source>
</evidence>
<proteinExistence type="inferred from homology"/>
<dbReference type="Pfam" id="PF00589">
    <property type="entry name" value="Phage_integrase"/>
    <property type="match status" value="1"/>
</dbReference>
<evidence type="ECO:0000256" key="1">
    <source>
        <dbReference type="ARBA" id="ARBA00008857"/>
    </source>
</evidence>
<dbReference type="CDD" id="cd01189">
    <property type="entry name" value="INT_ICEBs1_C_like"/>
    <property type="match status" value="1"/>
</dbReference>
<dbReference type="PROSITE" id="PS51898">
    <property type="entry name" value="TYR_RECOMBINASE"/>
    <property type="match status" value="1"/>
</dbReference>
<evidence type="ECO:0000256" key="4">
    <source>
        <dbReference type="SAM" id="MobiDB-lite"/>
    </source>
</evidence>
<evidence type="ECO:0000256" key="3">
    <source>
        <dbReference type="ARBA" id="ARBA00023172"/>
    </source>
</evidence>
<comment type="similarity">
    <text evidence="1">Belongs to the 'phage' integrase family.</text>
</comment>
<gene>
    <name evidence="6" type="ORF">UK23_03925</name>
</gene>
<dbReference type="GO" id="GO:0003677">
    <property type="term" value="F:DNA binding"/>
    <property type="evidence" value="ECO:0007669"/>
    <property type="project" value="UniProtKB-KW"/>
</dbReference>
<evidence type="ECO:0000313" key="7">
    <source>
        <dbReference type="Proteomes" id="UP000033393"/>
    </source>
</evidence>
<keyword evidence="7" id="KW-1185">Reference proteome</keyword>
<keyword evidence="2" id="KW-0238">DNA-binding</keyword>
<dbReference type="GO" id="GO:0006310">
    <property type="term" value="P:DNA recombination"/>
    <property type="evidence" value="ECO:0007669"/>
    <property type="project" value="UniProtKB-KW"/>
</dbReference>
<dbReference type="InterPro" id="IPR011010">
    <property type="entry name" value="DNA_brk_join_enz"/>
</dbReference>
<feature type="domain" description="Tyr recombinase" evidence="5">
    <location>
        <begin position="185"/>
        <end position="393"/>
    </location>
</feature>
<organism evidence="6 7">
    <name type="scientific">Lentzea aerocolonigenes</name>
    <name type="common">Lechevalieria aerocolonigenes</name>
    <name type="synonym">Saccharothrix aerocolonigenes</name>
    <dbReference type="NCBI Taxonomy" id="68170"/>
    <lineage>
        <taxon>Bacteria</taxon>
        <taxon>Bacillati</taxon>
        <taxon>Actinomycetota</taxon>
        <taxon>Actinomycetes</taxon>
        <taxon>Pseudonocardiales</taxon>
        <taxon>Pseudonocardiaceae</taxon>
        <taxon>Lentzea</taxon>
    </lineage>
</organism>
<dbReference type="Proteomes" id="UP000033393">
    <property type="component" value="Unassembled WGS sequence"/>
</dbReference>
<sequence>MGHVQDRWWKEVKDPETKQVTRVKTDLYGKGLRYKVRYFDPQGNEKSKSFPDRQKKAAENFLLEVESDKLEGKYVDPKAGEVKFEVYVESWFGGQSQDAATQENLRYQVNKRLVPFFGKSSLKAIDIPMVRSWISGMTEDELSLTYQQPLFDRLSSILNAAVEERKLHANVCKARSVQRPSPPERRVKPWPEKRLHSVRLALPTRYKPAAVLGAGAGMRQGEIFGFSPDDIDREARELHIVRQVRIVKNTLVFALPKSKKERSVPAGDGVLDELDDYMEEFPPIAVTLPWEKPGGRPVTVRLLMTTPDKNACRRQKFNMGVWRPAFARAGLTYVTQDDGMHALRHLYASVQLENGVSIKALSVNLGHSDPGFTLRVYTHLMPSSGDKSRKAANALFKPKRRADGLETA</sequence>
<comment type="caution">
    <text evidence="6">The sequence shown here is derived from an EMBL/GenBank/DDBJ whole genome shotgun (WGS) entry which is preliminary data.</text>
</comment>
<dbReference type="InterPro" id="IPR002104">
    <property type="entry name" value="Integrase_catalytic"/>
</dbReference>
<dbReference type="Gene3D" id="1.10.150.130">
    <property type="match status" value="1"/>
</dbReference>
<dbReference type="GO" id="GO:0015074">
    <property type="term" value="P:DNA integration"/>
    <property type="evidence" value="ECO:0007669"/>
    <property type="project" value="InterPro"/>
</dbReference>
<dbReference type="RefSeq" id="WP_045309955.1">
    <property type="nucleotide sequence ID" value="NZ_JYJG01000016.1"/>
</dbReference>
<evidence type="ECO:0000256" key="2">
    <source>
        <dbReference type="ARBA" id="ARBA00023125"/>
    </source>
</evidence>
<dbReference type="PANTHER" id="PTHR30349">
    <property type="entry name" value="PHAGE INTEGRASE-RELATED"/>
    <property type="match status" value="1"/>
</dbReference>
<name>A0A0F0H9U1_LENAE</name>
<feature type="region of interest" description="Disordered" evidence="4">
    <location>
        <begin position="384"/>
        <end position="408"/>
    </location>
</feature>
<dbReference type="SUPFAM" id="SSF56349">
    <property type="entry name" value="DNA breaking-rejoining enzymes"/>
    <property type="match status" value="1"/>
</dbReference>